<reference evidence="6 7" key="1">
    <citation type="submission" date="2018-02" db="EMBL/GenBank/DDBJ databases">
        <title>Genomic Encyclopedia of Archaeal and Bacterial Type Strains, Phase II (KMG-II): from individual species to whole genera.</title>
        <authorList>
            <person name="Goeker M."/>
        </authorList>
    </citation>
    <scope>NUCLEOTIDE SEQUENCE [LARGE SCALE GENOMIC DNA]</scope>
    <source>
        <strain evidence="6 7">DSM 29526</strain>
    </source>
</reference>
<protein>
    <submittedName>
        <fullName evidence="6">Uncharacterized protein (DUF697 family)</fullName>
    </submittedName>
</protein>
<evidence type="ECO:0000256" key="5">
    <source>
        <dbReference type="SAM" id="MobiDB-lite"/>
    </source>
</evidence>
<evidence type="ECO:0000256" key="4">
    <source>
        <dbReference type="ARBA" id="ARBA00023136"/>
    </source>
</evidence>
<evidence type="ECO:0000256" key="2">
    <source>
        <dbReference type="ARBA" id="ARBA00022692"/>
    </source>
</evidence>
<organism evidence="6 7">
    <name type="scientific">Neolewinella xylanilytica</name>
    <dbReference type="NCBI Taxonomy" id="1514080"/>
    <lineage>
        <taxon>Bacteria</taxon>
        <taxon>Pseudomonadati</taxon>
        <taxon>Bacteroidota</taxon>
        <taxon>Saprospiria</taxon>
        <taxon>Saprospirales</taxon>
        <taxon>Lewinellaceae</taxon>
        <taxon>Neolewinella</taxon>
    </lineage>
</organism>
<dbReference type="EMBL" id="PTJC01000005">
    <property type="protein sequence ID" value="PPK88015.1"/>
    <property type="molecule type" value="Genomic_DNA"/>
</dbReference>
<evidence type="ECO:0000256" key="1">
    <source>
        <dbReference type="ARBA" id="ARBA00004141"/>
    </source>
</evidence>
<dbReference type="AlphaFoldDB" id="A0A2S6I951"/>
<dbReference type="InterPro" id="IPR021147">
    <property type="entry name" value="DUF697"/>
</dbReference>
<evidence type="ECO:0000256" key="3">
    <source>
        <dbReference type="ARBA" id="ARBA00022989"/>
    </source>
</evidence>
<gene>
    <name evidence="6" type="ORF">CLV84_0978</name>
</gene>
<proteinExistence type="predicted"/>
<dbReference type="OrthoDB" id="1494207at2"/>
<feature type="region of interest" description="Disordered" evidence="5">
    <location>
        <begin position="1"/>
        <end position="36"/>
    </location>
</feature>
<dbReference type="Pfam" id="PF05128">
    <property type="entry name" value="DUF697"/>
    <property type="match status" value="1"/>
</dbReference>
<name>A0A2S6I951_9BACT</name>
<accession>A0A2S6I951</accession>
<feature type="compositionally biased region" description="Polar residues" evidence="5">
    <location>
        <begin position="1"/>
        <end position="25"/>
    </location>
</feature>
<dbReference type="RefSeq" id="WP_104418592.1">
    <property type="nucleotide sequence ID" value="NZ_PTJC01000005.1"/>
</dbReference>
<evidence type="ECO:0000313" key="6">
    <source>
        <dbReference type="EMBL" id="PPK88015.1"/>
    </source>
</evidence>
<keyword evidence="4" id="KW-0472">Membrane</keyword>
<keyword evidence="2" id="KW-0812">Transmembrane</keyword>
<comment type="caution">
    <text evidence="6">The sequence shown here is derived from an EMBL/GenBank/DDBJ whole genome shotgun (WGS) entry which is preliminary data.</text>
</comment>
<dbReference type="Proteomes" id="UP000237662">
    <property type="component" value="Unassembled WGS sequence"/>
</dbReference>
<keyword evidence="7" id="KW-1185">Reference proteome</keyword>
<dbReference type="GO" id="GO:0016020">
    <property type="term" value="C:membrane"/>
    <property type="evidence" value="ECO:0007669"/>
    <property type="project" value="UniProtKB-SubCell"/>
</dbReference>
<evidence type="ECO:0000313" key="7">
    <source>
        <dbReference type="Proteomes" id="UP000237662"/>
    </source>
</evidence>
<keyword evidence="3" id="KW-1133">Transmembrane helix</keyword>
<comment type="subcellular location">
    <subcellularLocation>
        <location evidence="1">Membrane</location>
        <topology evidence="1">Multi-pass membrane protein</topology>
    </subcellularLocation>
</comment>
<sequence>MATPESTTKTTTDNPTLGSNVNNENLPAKTNDAGKSDKADSIIRKYALFGTATGLIPSFGLDVAALTVIQVKMIRELAELYDYDIDDQMIRTTITTGVCALGGRLLTGIASSITRAFSPLKFLVGGATQAALSGFTTAEIGKIYQARLSSGDNPSDITVSEIVNHIVQQVQEGKWNPTRVGGWKGSFGYLMGDNK</sequence>